<dbReference type="eggNOG" id="COG1266">
    <property type="taxonomic scope" value="Bacteria"/>
</dbReference>
<feature type="transmembrane region" description="Helical" evidence="1">
    <location>
        <begin position="148"/>
        <end position="168"/>
    </location>
</feature>
<dbReference type="AlphaFoldDB" id="K5BDW9"/>
<dbReference type="RefSeq" id="WP_005631293.1">
    <property type="nucleotide sequence ID" value="NZ_AMRA01000114.1"/>
</dbReference>
<protein>
    <submittedName>
        <fullName evidence="3">CAAX protease self-immunity family protein</fullName>
    </submittedName>
</protein>
<feature type="transmembrane region" description="Helical" evidence="1">
    <location>
        <begin position="6"/>
        <end position="26"/>
    </location>
</feature>
<dbReference type="OrthoDB" id="6059004at2"/>
<feature type="domain" description="CAAX prenyl protease 2/Lysostaphin resistance protein A-like" evidence="2">
    <location>
        <begin position="115"/>
        <end position="206"/>
    </location>
</feature>
<gene>
    <name evidence="3" type="ORF">C731_4240</name>
</gene>
<dbReference type="GO" id="GO:0006508">
    <property type="term" value="P:proteolysis"/>
    <property type="evidence" value="ECO:0007669"/>
    <property type="project" value="UniProtKB-KW"/>
</dbReference>
<proteinExistence type="predicted"/>
<keyword evidence="1" id="KW-1133">Transmembrane helix</keyword>
<comment type="caution">
    <text evidence="3">The sequence shown here is derived from an EMBL/GenBank/DDBJ whole genome shotgun (WGS) entry which is preliminary data.</text>
</comment>
<name>K5BDW9_MYCHD</name>
<feature type="transmembrane region" description="Helical" evidence="1">
    <location>
        <begin position="111"/>
        <end position="128"/>
    </location>
</feature>
<feature type="transmembrane region" description="Helical" evidence="1">
    <location>
        <begin position="38"/>
        <end position="56"/>
    </location>
</feature>
<dbReference type="STRING" id="1122247.GCA_000379865_00829"/>
<evidence type="ECO:0000313" key="3">
    <source>
        <dbReference type="EMBL" id="EKF21756.1"/>
    </source>
</evidence>
<dbReference type="Proteomes" id="UP000006265">
    <property type="component" value="Unassembled WGS sequence"/>
</dbReference>
<keyword evidence="3" id="KW-0378">Hydrolase</keyword>
<feature type="transmembrane region" description="Helical" evidence="1">
    <location>
        <begin position="225"/>
        <end position="247"/>
    </location>
</feature>
<sequence>MRVAVVFVGAVAIWSLLSGGVSAMLGPDYSRAAHLVRAVGATVLTAALVVTARRVLDRAPLSGLRLTSLSAGWRPLLTGIGCWALPAAIAATIVVAAGWAELTVTGSAGRLLTGLAALCVLVFLYEALPEELIFRGYCYANLADRYSAPWAAMWQAALFTLWAVLIGAAPTIDRVVLLFGFGCALGALRAVTANLWSTIGFHWSFQVTAQFLGPRWDGVALHDPHLAFGVAISLVPFATTLAAAVVARRRARRRAV</sequence>
<keyword evidence="1" id="KW-0812">Transmembrane</keyword>
<evidence type="ECO:0000313" key="4">
    <source>
        <dbReference type="Proteomes" id="UP000006265"/>
    </source>
</evidence>
<keyword evidence="4" id="KW-1185">Reference proteome</keyword>
<dbReference type="PATRIC" id="fig|1122247.3.peg.4068"/>
<dbReference type="GO" id="GO:0004175">
    <property type="term" value="F:endopeptidase activity"/>
    <property type="evidence" value="ECO:0007669"/>
    <property type="project" value="UniProtKB-ARBA"/>
</dbReference>
<keyword evidence="3" id="KW-0645">Protease</keyword>
<dbReference type="Pfam" id="PF02517">
    <property type="entry name" value="Rce1-like"/>
    <property type="match status" value="1"/>
</dbReference>
<feature type="transmembrane region" description="Helical" evidence="1">
    <location>
        <begin position="175"/>
        <end position="205"/>
    </location>
</feature>
<dbReference type="InterPro" id="IPR003675">
    <property type="entry name" value="Rce1/LyrA-like_dom"/>
</dbReference>
<dbReference type="GO" id="GO:0080120">
    <property type="term" value="P:CAAX-box protein maturation"/>
    <property type="evidence" value="ECO:0007669"/>
    <property type="project" value="UniProtKB-ARBA"/>
</dbReference>
<reference evidence="3 4" key="1">
    <citation type="journal article" date="2012" name="J. Bacteriol.">
        <title>Genome sequence of Mycobacterium hassiacum DSM 44199, a rare source of heat-stable mycobacterial proteins.</title>
        <authorList>
            <person name="Tiago I."/>
            <person name="Maranha A."/>
            <person name="Mendes V."/>
            <person name="Alarico S."/>
            <person name="Moynihan P.J."/>
            <person name="Clarke A.J."/>
            <person name="Macedo-Ribeiro S."/>
            <person name="Pereira P.J."/>
            <person name="Empadinhas N."/>
        </authorList>
    </citation>
    <scope>NUCLEOTIDE SEQUENCE [LARGE SCALE GENOMIC DNA]</scope>
    <source>
        <strain evidence="4">DSM 44199 / CIP 105218 / JCM 12690 / 3849</strain>
    </source>
</reference>
<evidence type="ECO:0000259" key="2">
    <source>
        <dbReference type="Pfam" id="PF02517"/>
    </source>
</evidence>
<keyword evidence="1" id="KW-0472">Membrane</keyword>
<organism evidence="3 4">
    <name type="scientific">Mycolicibacterium hassiacum (strain DSM 44199 / CIP 105218 / JCM 12690 / 3849)</name>
    <name type="common">Mycobacterium hassiacum</name>
    <dbReference type="NCBI Taxonomy" id="1122247"/>
    <lineage>
        <taxon>Bacteria</taxon>
        <taxon>Bacillati</taxon>
        <taxon>Actinomycetota</taxon>
        <taxon>Actinomycetes</taxon>
        <taxon>Mycobacteriales</taxon>
        <taxon>Mycobacteriaceae</taxon>
        <taxon>Mycolicibacterium</taxon>
    </lineage>
</organism>
<accession>K5BDW9</accession>
<evidence type="ECO:0000256" key="1">
    <source>
        <dbReference type="SAM" id="Phobius"/>
    </source>
</evidence>
<feature type="transmembrane region" description="Helical" evidence="1">
    <location>
        <begin position="76"/>
        <end position="99"/>
    </location>
</feature>
<dbReference type="EMBL" id="AMRA01000114">
    <property type="protein sequence ID" value="EKF21756.1"/>
    <property type="molecule type" value="Genomic_DNA"/>
</dbReference>